<proteinExistence type="inferred from homology"/>
<dbReference type="AlphaFoldDB" id="A0A1J5N253"/>
<dbReference type="EMBL" id="LKAQ01000004">
    <property type="protein sequence ID" value="OIQ49707.1"/>
    <property type="molecule type" value="Genomic_DNA"/>
</dbReference>
<dbReference type="Proteomes" id="UP000181901">
    <property type="component" value="Unassembled WGS sequence"/>
</dbReference>
<keyword evidence="4" id="KW-0592">Phosphate transport</keyword>
<dbReference type="PANTHER" id="PTHR30570">
    <property type="entry name" value="PERIPLASMIC PHOSPHATE BINDING COMPONENT OF PHOSPHATE ABC TRANSPORTER"/>
    <property type="match status" value="1"/>
</dbReference>
<comment type="similarity">
    <text evidence="1 4">Belongs to the PstS family.</text>
</comment>
<accession>A0A1J5N253</accession>
<evidence type="ECO:0000256" key="1">
    <source>
        <dbReference type="ARBA" id="ARBA00008725"/>
    </source>
</evidence>
<evidence type="ECO:0000313" key="6">
    <source>
        <dbReference type="EMBL" id="OIQ49707.1"/>
    </source>
</evidence>
<feature type="signal peptide" evidence="4">
    <location>
        <begin position="1"/>
        <end position="22"/>
    </location>
</feature>
<dbReference type="InterPro" id="IPR024370">
    <property type="entry name" value="PBP_domain"/>
</dbReference>
<keyword evidence="3 4" id="KW-0732">Signal</keyword>
<evidence type="ECO:0000313" key="7">
    <source>
        <dbReference type="Proteomes" id="UP000181901"/>
    </source>
</evidence>
<dbReference type="GO" id="GO:0006817">
    <property type="term" value="P:phosphate ion transport"/>
    <property type="evidence" value="ECO:0007669"/>
    <property type="project" value="UniProtKB-UniRule"/>
</dbReference>
<feature type="chain" id="PRO_5027141606" description="Phosphate-binding protein" evidence="4">
    <location>
        <begin position="23"/>
        <end position="269"/>
    </location>
</feature>
<dbReference type="Gene3D" id="3.40.190.10">
    <property type="entry name" value="Periplasmic binding protein-like II"/>
    <property type="match status" value="2"/>
</dbReference>
<dbReference type="InterPro" id="IPR011862">
    <property type="entry name" value="Phos-bd"/>
</dbReference>
<organism evidence="6 7">
    <name type="scientific">Pseudodesulfovibrio hydrargyri</name>
    <dbReference type="NCBI Taxonomy" id="2125990"/>
    <lineage>
        <taxon>Bacteria</taxon>
        <taxon>Pseudomonadati</taxon>
        <taxon>Thermodesulfobacteriota</taxon>
        <taxon>Desulfovibrionia</taxon>
        <taxon>Desulfovibrionales</taxon>
        <taxon>Desulfovibrionaceae</taxon>
    </lineage>
</organism>
<reference evidence="6 7" key="1">
    <citation type="submission" date="2015-09" db="EMBL/GenBank/DDBJ databases">
        <title>Genome of Desulfovibrio dechloracetivorans BerOc1, a mercury methylating strain isolated from highly hydrocarbons and metals contaminated coastal sediments.</title>
        <authorList>
            <person name="Goni Urriza M."/>
            <person name="Gassie C."/>
            <person name="Bouchez O."/>
            <person name="Klopp C."/>
            <person name="Ranchou-Peyruse A."/>
            <person name="Remy G."/>
        </authorList>
    </citation>
    <scope>NUCLEOTIDE SEQUENCE [LARGE SCALE GENOMIC DNA]</scope>
    <source>
        <strain evidence="6 7">BerOc1</strain>
    </source>
</reference>
<evidence type="ECO:0000259" key="5">
    <source>
        <dbReference type="Pfam" id="PF12849"/>
    </source>
</evidence>
<dbReference type="Pfam" id="PF12849">
    <property type="entry name" value="PBP_like_2"/>
    <property type="match status" value="1"/>
</dbReference>
<gene>
    <name evidence="6" type="primary">pstS</name>
    <name evidence="6" type="ORF">BerOc1_01632</name>
</gene>
<evidence type="ECO:0000256" key="4">
    <source>
        <dbReference type="RuleBase" id="RU367119"/>
    </source>
</evidence>
<dbReference type="GO" id="GO:0042301">
    <property type="term" value="F:phosphate ion binding"/>
    <property type="evidence" value="ECO:0007669"/>
    <property type="project" value="UniProtKB-UniRule"/>
</dbReference>
<feature type="domain" description="PBP" evidence="5">
    <location>
        <begin position="23"/>
        <end position="254"/>
    </location>
</feature>
<protein>
    <recommendedName>
        <fullName evidence="4">Phosphate-binding protein</fullName>
    </recommendedName>
</protein>
<evidence type="ECO:0000256" key="3">
    <source>
        <dbReference type="ARBA" id="ARBA00022729"/>
    </source>
</evidence>
<dbReference type="NCBIfam" id="TIGR02136">
    <property type="entry name" value="ptsS_2"/>
    <property type="match status" value="1"/>
</dbReference>
<sequence length="269" mass="28409">MKKLLIAFVTLAVLSVSALSFAAEIRVKGSTTVDPAMKKLVAAYQTANPGVNFSISATGSGDGAKAIINKTADIGMMSRPMKDAEIKKCQANGIEPVRSIIALDCIVPIVHPSNPVSAVTTAQLKDIYQDKIRNWKEIGGNDGMIALFSRETNSGTYEVWEGKVMQKEDENDLVSRMPSNAAMAAKIAGNKNGIGYVGLGFLNDKIKGLSVNGVVPSVKTGADGSYPLARKLNLYTGGQPSGEVAKFITFVMSPAGQKIIAEVGFVPVN</sequence>
<name>A0A1J5N253_9BACT</name>
<keyword evidence="7" id="KW-1185">Reference proteome</keyword>
<evidence type="ECO:0000256" key="2">
    <source>
        <dbReference type="ARBA" id="ARBA00022448"/>
    </source>
</evidence>
<dbReference type="PANTHER" id="PTHR30570:SF1">
    <property type="entry name" value="PHOSPHATE-BINDING PROTEIN PSTS"/>
    <property type="match status" value="1"/>
</dbReference>
<dbReference type="InterPro" id="IPR050811">
    <property type="entry name" value="Phosphate_ABC_transporter"/>
</dbReference>
<dbReference type="OrthoDB" id="9783488at2"/>
<dbReference type="CDD" id="cd13566">
    <property type="entry name" value="PBP2_phosphate"/>
    <property type="match status" value="1"/>
</dbReference>
<comment type="caution">
    <text evidence="6">The sequence shown here is derived from an EMBL/GenBank/DDBJ whole genome shotgun (WGS) entry which is preliminary data.</text>
</comment>
<dbReference type="RefSeq" id="WP_071545199.1">
    <property type="nucleotide sequence ID" value="NZ_LKAQ01000004.1"/>
</dbReference>
<keyword evidence="2 4" id="KW-0813">Transport</keyword>
<dbReference type="SUPFAM" id="SSF53850">
    <property type="entry name" value="Periplasmic binding protein-like II"/>
    <property type="match status" value="1"/>
</dbReference>
<comment type="function">
    <text evidence="4">Involved in the system for phosphate transport across the cytoplasmic membrane.</text>
</comment>